<comment type="caution">
    <text evidence="2">The sequence shown here is derived from an EMBL/GenBank/DDBJ whole genome shotgun (WGS) entry which is preliminary data.</text>
</comment>
<evidence type="ECO:0008006" key="4">
    <source>
        <dbReference type="Google" id="ProtNLM"/>
    </source>
</evidence>
<dbReference type="RefSeq" id="WP_144229577.1">
    <property type="nucleotide sequence ID" value="NZ_CBCRVV010000018.1"/>
</dbReference>
<dbReference type="EMBL" id="VMBG01000001">
    <property type="protein sequence ID" value="TSJ79234.1"/>
    <property type="molecule type" value="Genomic_DNA"/>
</dbReference>
<gene>
    <name evidence="2" type="ORF">FPL22_08060</name>
</gene>
<sequence>MKLKLSLAVLLLSAGLSGCATRPYGPQEYPLRDGLIPPLTLAGDVNVINAQDSTSETIVYSYAGTKLGSNYKAITQTMVDQTKKEINKNQKNKFDGAVKSIDIKVTYLKSTYIAFYWKSELRYTAILGGSVTLERTVNHSSGILIQDLNGCIAESVMNLLNEPEVIAYLAKK</sequence>
<name>A0A556QRG5_9BACT</name>
<feature type="signal peptide" evidence="1">
    <location>
        <begin position="1"/>
        <end position="20"/>
    </location>
</feature>
<proteinExistence type="predicted"/>
<dbReference type="OrthoDB" id="9553587at2"/>
<keyword evidence="3" id="KW-1185">Reference proteome</keyword>
<evidence type="ECO:0000313" key="3">
    <source>
        <dbReference type="Proteomes" id="UP000315648"/>
    </source>
</evidence>
<protein>
    <recommendedName>
        <fullName evidence="4">Lipoprotein</fullName>
    </recommendedName>
</protein>
<dbReference type="AlphaFoldDB" id="A0A556QRG5"/>
<reference evidence="2 3" key="1">
    <citation type="submission" date="2019-07" db="EMBL/GenBank/DDBJ databases">
        <title>Description of 53C-WASEF.</title>
        <authorList>
            <person name="Pitt A."/>
            <person name="Hahn M.W."/>
        </authorList>
    </citation>
    <scope>NUCLEOTIDE SEQUENCE [LARGE SCALE GENOMIC DNA]</scope>
    <source>
        <strain evidence="2 3">53C-WASEF</strain>
    </source>
</reference>
<keyword evidence="1" id="KW-0732">Signal</keyword>
<organism evidence="2 3">
    <name type="scientific">Rariglobus hedericola</name>
    <dbReference type="NCBI Taxonomy" id="2597822"/>
    <lineage>
        <taxon>Bacteria</taxon>
        <taxon>Pseudomonadati</taxon>
        <taxon>Verrucomicrobiota</taxon>
        <taxon>Opitutia</taxon>
        <taxon>Opitutales</taxon>
        <taxon>Opitutaceae</taxon>
        <taxon>Rariglobus</taxon>
    </lineage>
</organism>
<evidence type="ECO:0000256" key="1">
    <source>
        <dbReference type="SAM" id="SignalP"/>
    </source>
</evidence>
<dbReference type="Proteomes" id="UP000315648">
    <property type="component" value="Unassembled WGS sequence"/>
</dbReference>
<feature type="chain" id="PRO_5021936294" description="Lipoprotein" evidence="1">
    <location>
        <begin position="21"/>
        <end position="172"/>
    </location>
</feature>
<evidence type="ECO:0000313" key="2">
    <source>
        <dbReference type="EMBL" id="TSJ79234.1"/>
    </source>
</evidence>
<accession>A0A556QRG5</accession>
<dbReference type="PROSITE" id="PS51257">
    <property type="entry name" value="PROKAR_LIPOPROTEIN"/>
    <property type="match status" value="1"/>
</dbReference>